<protein>
    <submittedName>
        <fullName evidence="2">Uncharacterized protein</fullName>
    </submittedName>
</protein>
<gene>
    <name evidence="2" type="ORF">LEP1GSC124_3204</name>
</gene>
<name>M6ZYE5_LEPIR</name>
<evidence type="ECO:0000313" key="2">
    <source>
        <dbReference type="EMBL" id="EMP06820.1"/>
    </source>
</evidence>
<feature type="region of interest" description="Disordered" evidence="1">
    <location>
        <begin position="1"/>
        <end position="34"/>
    </location>
</feature>
<dbReference type="EMBL" id="AKWN02000300">
    <property type="protein sequence ID" value="EMP06820.1"/>
    <property type="molecule type" value="Genomic_DNA"/>
</dbReference>
<feature type="non-terminal residue" evidence="2">
    <location>
        <position position="50"/>
    </location>
</feature>
<reference evidence="2 3" key="1">
    <citation type="submission" date="2013-01" db="EMBL/GenBank/DDBJ databases">
        <authorList>
            <person name="Harkins D.M."/>
            <person name="Durkin A.S."/>
            <person name="Brinkac L.M."/>
            <person name="Haft D.H."/>
            <person name="Selengut J.D."/>
            <person name="Sanka R."/>
            <person name="DePew J."/>
            <person name="Purushe J."/>
            <person name="Picardeau M."/>
            <person name="Werts C."/>
            <person name="Goarant C."/>
            <person name="Vinetz J.M."/>
            <person name="Sutton G.G."/>
            <person name="Nierman W.C."/>
            <person name="Fouts D.E."/>
        </authorList>
    </citation>
    <scope>NUCLEOTIDE SEQUENCE [LARGE SCALE GENOMIC DNA]</scope>
    <source>
        <strain evidence="2 3">200701872</strain>
    </source>
</reference>
<dbReference type="Proteomes" id="UP000012117">
    <property type="component" value="Unassembled WGS sequence"/>
</dbReference>
<accession>M6ZYE5</accession>
<comment type="caution">
    <text evidence="2">The sequence shown here is derived from an EMBL/GenBank/DDBJ whole genome shotgun (WGS) entry which is preliminary data.</text>
</comment>
<evidence type="ECO:0000256" key="1">
    <source>
        <dbReference type="SAM" id="MobiDB-lite"/>
    </source>
</evidence>
<proteinExistence type="predicted"/>
<evidence type="ECO:0000313" key="3">
    <source>
        <dbReference type="Proteomes" id="UP000012117"/>
    </source>
</evidence>
<organism evidence="2 3">
    <name type="scientific">Leptospira interrogans serovar Pyrogenes str. 200701872</name>
    <dbReference type="NCBI Taxonomy" id="1193029"/>
    <lineage>
        <taxon>Bacteria</taxon>
        <taxon>Pseudomonadati</taxon>
        <taxon>Spirochaetota</taxon>
        <taxon>Spirochaetia</taxon>
        <taxon>Leptospirales</taxon>
        <taxon>Leptospiraceae</taxon>
        <taxon>Leptospira</taxon>
    </lineage>
</organism>
<dbReference type="AlphaFoldDB" id="M6ZYE5"/>
<sequence length="50" mass="5530">MLKPPGSAYPPNFKSGINIDSTPEKETLNKSSLSSASNQFLFFRMGKTKH</sequence>